<evidence type="ECO:0000256" key="4">
    <source>
        <dbReference type="ARBA" id="ARBA00022801"/>
    </source>
</evidence>
<dbReference type="PANTHER" id="PTHR33146:SF26">
    <property type="entry name" value="ENDONUCLEASE 4"/>
    <property type="match status" value="1"/>
</dbReference>
<keyword evidence="3" id="KW-0255">Endonuclease</keyword>
<keyword evidence="5" id="KW-1015">Disulfide bond</keyword>
<keyword evidence="2" id="KW-0479">Metal-binding</keyword>
<dbReference type="Pfam" id="PF02265">
    <property type="entry name" value="S1-P1_nuclease"/>
    <property type="match status" value="1"/>
</dbReference>
<evidence type="ECO:0000256" key="6">
    <source>
        <dbReference type="ARBA" id="ARBA00023180"/>
    </source>
</evidence>
<dbReference type="InterPro" id="IPR008947">
    <property type="entry name" value="PLipase_C/P1_nuclease_dom_sf"/>
</dbReference>
<proteinExistence type="predicted"/>
<dbReference type="GO" id="GO:0016788">
    <property type="term" value="F:hydrolase activity, acting on ester bonds"/>
    <property type="evidence" value="ECO:0007669"/>
    <property type="project" value="InterPro"/>
</dbReference>
<gene>
    <name evidence="7" type="ORF">K4G66_25700</name>
</gene>
<dbReference type="CDD" id="cd11010">
    <property type="entry name" value="S1-P1_nuclease"/>
    <property type="match status" value="1"/>
</dbReference>
<dbReference type="AlphaFoldDB" id="A0AA49GJA8"/>
<evidence type="ECO:0000256" key="5">
    <source>
        <dbReference type="ARBA" id="ARBA00023157"/>
    </source>
</evidence>
<evidence type="ECO:0000256" key="3">
    <source>
        <dbReference type="ARBA" id="ARBA00022759"/>
    </source>
</evidence>
<keyword evidence="6" id="KW-0325">Glycoprotein</keyword>
<evidence type="ECO:0000256" key="2">
    <source>
        <dbReference type="ARBA" id="ARBA00022723"/>
    </source>
</evidence>
<organism evidence="7">
    <name type="scientific">Roseihalotalea indica</name>
    <dbReference type="NCBI Taxonomy" id="2867963"/>
    <lineage>
        <taxon>Bacteria</taxon>
        <taxon>Pseudomonadati</taxon>
        <taxon>Bacteroidota</taxon>
        <taxon>Cytophagia</taxon>
        <taxon>Cytophagales</taxon>
        <taxon>Catalimonadaceae</taxon>
        <taxon>Roseihalotalea</taxon>
    </lineage>
</organism>
<dbReference type="PANTHER" id="PTHR33146">
    <property type="entry name" value="ENDONUCLEASE 4"/>
    <property type="match status" value="1"/>
</dbReference>
<dbReference type="GO" id="GO:0003676">
    <property type="term" value="F:nucleic acid binding"/>
    <property type="evidence" value="ECO:0007669"/>
    <property type="project" value="InterPro"/>
</dbReference>
<dbReference type="GO" id="GO:0046872">
    <property type="term" value="F:metal ion binding"/>
    <property type="evidence" value="ECO:0007669"/>
    <property type="project" value="UniProtKB-KW"/>
</dbReference>
<reference evidence="7" key="2">
    <citation type="journal article" date="2024" name="Antonie Van Leeuwenhoek">
        <title>Roseihalotalea indica gen. nov., sp. nov., a halophilic Bacteroidetes from mesopelagic Southwest Indian Ocean with higher carbohydrate metabolic potential.</title>
        <authorList>
            <person name="Chen B."/>
            <person name="Zhang M."/>
            <person name="Lin D."/>
            <person name="Ye J."/>
            <person name="Tang K."/>
        </authorList>
    </citation>
    <scope>NUCLEOTIDE SEQUENCE</scope>
    <source>
        <strain evidence="7">TK19036</strain>
    </source>
</reference>
<name>A0AA49GJA8_9BACT</name>
<dbReference type="EMBL" id="CP120682">
    <property type="protein sequence ID" value="WKN35767.1"/>
    <property type="molecule type" value="Genomic_DNA"/>
</dbReference>
<dbReference type="SUPFAM" id="SSF48537">
    <property type="entry name" value="Phospholipase C/P1 nuclease"/>
    <property type="match status" value="1"/>
</dbReference>
<dbReference type="GO" id="GO:0004519">
    <property type="term" value="F:endonuclease activity"/>
    <property type="evidence" value="ECO:0007669"/>
    <property type="project" value="UniProtKB-KW"/>
</dbReference>
<dbReference type="Gene3D" id="1.10.575.10">
    <property type="entry name" value="P1 Nuclease"/>
    <property type="match status" value="1"/>
</dbReference>
<keyword evidence="1" id="KW-0540">Nuclease</keyword>
<dbReference type="GO" id="GO:0006308">
    <property type="term" value="P:DNA catabolic process"/>
    <property type="evidence" value="ECO:0007669"/>
    <property type="project" value="InterPro"/>
</dbReference>
<evidence type="ECO:0000256" key="1">
    <source>
        <dbReference type="ARBA" id="ARBA00022722"/>
    </source>
</evidence>
<sequence>MRCTTGIFFLLIFIAQTGFGWGQIGHRAIGQIAQWHLSKQAEAKITRILGPLDLAMASTWMDEIRSDPAYDYTYTWHWVTIPTGQTYSLEAQEPSGNAYETVQNIITALKTDTISQTQEEEYLKMLVHLVGDLHQPLHVGNGQDRGGNDERVAWMGDSSNLHRIWDSDMINAKQLSYTELAAYLNRRVTPELAQQAQKANPEQWLTEAMGLRSTVYDLPSSGRLGYDYMFKNYPVVEEQLLMAGLRLAGILNEIYG</sequence>
<protein>
    <submittedName>
        <fullName evidence="7">S1/P1 nuclease</fullName>
    </submittedName>
</protein>
<accession>A0AA49GJA8</accession>
<reference evidence="7" key="1">
    <citation type="journal article" date="2023" name="Comput. Struct. Biotechnol. J.">
        <title>Discovery of a novel marine Bacteroidetes with a rich repertoire of carbohydrate-active enzymes.</title>
        <authorList>
            <person name="Chen B."/>
            <person name="Liu G."/>
            <person name="Chen Q."/>
            <person name="Wang H."/>
            <person name="Liu L."/>
            <person name="Tang K."/>
        </authorList>
    </citation>
    <scope>NUCLEOTIDE SEQUENCE</scope>
    <source>
        <strain evidence="7">TK19036</strain>
    </source>
</reference>
<dbReference type="InterPro" id="IPR003154">
    <property type="entry name" value="S1/P1nuclease"/>
</dbReference>
<evidence type="ECO:0000313" key="7">
    <source>
        <dbReference type="EMBL" id="WKN35767.1"/>
    </source>
</evidence>
<keyword evidence="4" id="KW-0378">Hydrolase</keyword>